<feature type="coiled-coil region" evidence="6">
    <location>
        <begin position="1291"/>
        <end position="1354"/>
    </location>
</feature>
<dbReference type="FunFam" id="1.20.58.60:FF:000195">
    <property type="entry name" value="Uncharacterized protein, isoform B"/>
    <property type="match status" value="1"/>
</dbReference>
<dbReference type="InterPro" id="IPR018159">
    <property type="entry name" value="Spectrin/alpha-actinin"/>
</dbReference>
<keyword evidence="6" id="KW-0175">Coiled coil</keyword>
<proteinExistence type="predicted"/>
<feature type="coiled-coil region" evidence="6">
    <location>
        <begin position="436"/>
        <end position="496"/>
    </location>
</feature>
<keyword evidence="3" id="KW-0677">Repeat</keyword>
<reference evidence="8" key="1">
    <citation type="submission" date="2025-08" db="UniProtKB">
        <authorList>
            <consortium name="RefSeq"/>
        </authorList>
    </citation>
    <scope>IDENTIFICATION</scope>
    <source>
        <tissue evidence="8">Whole organism</tissue>
    </source>
</reference>
<keyword evidence="4" id="KW-0472">Membrane</keyword>
<accession>A0A9C6TTA4</accession>
<evidence type="ECO:0000256" key="6">
    <source>
        <dbReference type="SAM" id="Coils"/>
    </source>
</evidence>
<feature type="coiled-coil region" evidence="6">
    <location>
        <begin position="2470"/>
        <end position="2497"/>
    </location>
</feature>
<evidence type="ECO:0000256" key="5">
    <source>
        <dbReference type="ARBA" id="ARBA00023242"/>
    </source>
</evidence>
<evidence type="ECO:0000313" key="7">
    <source>
        <dbReference type="Proteomes" id="UP000504606"/>
    </source>
</evidence>
<name>A0A9C6TTA4_FRAOC</name>
<feature type="coiled-coil region" evidence="6">
    <location>
        <begin position="684"/>
        <end position="725"/>
    </location>
</feature>
<evidence type="ECO:0000256" key="2">
    <source>
        <dbReference type="ARBA" id="ARBA00022553"/>
    </source>
</evidence>
<dbReference type="FunFam" id="1.20.58.60:FF:000188">
    <property type="entry name" value="Uncharacterized protein, isoform D"/>
    <property type="match status" value="1"/>
</dbReference>
<dbReference type="SMART" id="SM00150">
    <property type="entry name" value="SPEC"/>
    <property type="match status" value="19"/>
</dbReference>
<dbReference type="CDD" id="cd00176">
    <property type="entry name" value="SPEC"/>
    <property type="match status" value="3"/>
</dbReference>
<feature type="coiled-coil region" evidence="6">
    <location>
        <begin position="2178"/>
        <end position="2219"/>
    </location>
</feature>
<sequence>MLLEPLRSRGEVALAGTSPQGQETIRSEIRALQESFTTLFKEIQQQKDALEATIVQWREYKEEYERISDWLQQIDILVKAYKNALLSTIPEKRKQVQEVKDVLKRLEDGSDQMERFNQTASSLLNSHLDTYVNNQLRHLNSRYQVQINLAKDVLKKVEGNLEQHEQYENYLGKTRAWIEHAKQVIRDSSDASSATPSGRDRDRDELQARLNQIQELLRRREEGQSLLHAAINWGEKTVRNTRSDGKDAINSALKELQTDWDRLVRKISTAKVQLETALLQWADYSSSYSQLQQWISDRENKLQQVCEQKVSKAKRGQVAAGLSSLSIGERKATLRQTNSIVQDIVSFEPMIQSVASKAEDLLQAEPASAISTQYETLSKHAREVYEKQKETVEQHQAFIDAGTEFMQWIRAAKEKLGKCSEPTGDKESLSSKAWHLKVLQSETEEGQAKLQRALEAGEAACQVADEEEREVIEEEVALLQEELDTYLEQLARTKGLLEAGIVKWTDFEDQHKEASEWLSRTETLVQSFNRLQDGLEDKKNVLEQFQQHLQLLFDWQQQLDTLNLKAQVLLETCADSRVSNAVTQLTTKYNALLSLAKETMRRLEVQYQEHQQLSTLTQECQDWLERTRDKVAECGVPHATLTEVNARLQAVKAIRQSLEQGQNKLRYALELKEKVILNTEQSGAAKIQEDTENLKQEFERLSAEVNELRQRLTQRQAQLEELSKAHKHLQQWLAELEVAVSGAGSSQLLNELSDKRAALEKLRSVLRDIAGHSDAVERLKARLAEDATLPTAAFQESFNKYAELRDTVAANVATLEAQVREHEQYRQAYQEAVDWLRRARLEVQQCGDAHGDQAANAERQQRLQQVSATLPEGSALVQKCTTLSEAVARTTGAEGCDTLHSEIQQLRDNWDSLSAAIRDTHKTLASCAEAWAAWNGRLERAQLWLDDFKARVAPEEQRGDENSPEDLERCRALMAEATQQKAAIEELSDACEVLMELAAVSWVRDRTVQLQSAYSALVTSVQGLVSRAQKNLSDYTEFVKAKTELESWLQRSHGTVQSCRGVGDQDWLRDKMDTVQLVNNRMTEGQHLMSATQEVFAKAVNTAPADRQDTLREDMAALRASWDQLSRELAAVTAQLKTALGRWDDHAENRARLAQWLDETEASLGRATATRPELGEMKTALERYRHAQEEIAGKRVELTQLLTEATELSQWAGRQAPLESVRVLEKRWEELNTAYKQRRESLEREMGEYAAYQQAIQDTEKWILQVSFQLMAHNSLYITNRAQTQEQISAHQALLQDIRSYQATLDSVKDRGRAQVERYKKSTPNIRTTIEKQLNNMQESYQSLLQTALQIEARLAESLAKFQQYEDTLDSIWVNLDTFEQALLNQEADAPVLNLQQAQQQLEIARGMHNKLQGEKGRLAVAVQACEAAAACISRPSSPQDTVPPPIPDRELAVRARLEDLIDQVQGRVASLTSAVGSLEEWGKERAALEQWAAEQLANVTEWRARPAKLRPEAARQEMAVMQELAVQVTDKRTKLLTDLPQGPAGEDSDLEGQLASLDHQLQQVIHKKQEHQAIIDNFRASAQDLTSWLDGLLRRVEQLDRGGHDCDWKLAQLREIAGELNETGPSRHAEVKALAKQVVEVVSNLDAQQVEEQMKAVDRRYGDVEKRLQRKTQVLELTRKGVESARNEIDAARAWVADKLRELGELPPLGTTVRAAEERQQALKALTKEAEGKQVLLDSLTKRVDGMKSELEPSELAALESALRSLESEQAELRAQLRSLTSALGASLEARRSLETGLEEARAWVRTRLTDLQRAGDTAPLKAAKVEREIQQFQQAEKDAEYFGKTTLVDVTNQGQTLIKDCVPADKVKLTEALQSLAEDFATLQTLTARRLGSLSALLENRRQLETDMDRCLQWLNEAEVAISAEIRATNLELLQEQLTKYTKLSGECEVVGADVERLFVQGQGAVLSTVSEADRALLSEQLSGMQVRHAVVAGVIATRLEALRDAVRCHERALEKAKDSAKFVATVHSQLKELSRPIGSRVEDVQGLLDNYQKLLSDLKDHRSSLTGLAAGNIGELQAIVQEQDDLIAAIEAQIDRLRKLLLLREQFIALITEISTFILTYTGVVRDIEASGQPSDEKIKRYHDVIEKIQECEALLASASDKGQMIASEGSAADRNSVTEQLQSLKNQLLGLRRAVDAAREQLEQAAAKHKHLAAQLGAALAWLHDHEAQVKSRPLLARDPASVDAQLTSHQELSAGVLAHLDEVRSVMDAARPEDSLPGSLRERLSEASLLLNTLLNELAERAAYLQSNATLRREHQALKDKLHAWVKEARGRLDRDAHGVDFRNVVSDLEMHKVFFGSEQAMRELLSHDIQQAADKIWPSLWATEQEELTNEQTHLTQLLKNTLNSAKSRQAQLEQDAQVWHDYCAALEKVRSLLELYQFTDEPVSNLAGLHYNLDKVTHAQQDVAAHQSDVDLLNERARELTRLADAANRAHVEQQIAAVNREWEEVVSGVEGRRDALARLAQQWEQFDASWVALEAKVGDAEDTAHHLDLVVRSKAQLRESTKTLQELIHGLEALQTPIDELVALSSTIVAYLGISCEPASRALRDKLHHFTERHAKLIADLKLKLAQANADLESLETVAAEINSLRSTLQSLDGEVRAAYVFGEDQDAAEQRLQELGGRVDASVCRVKKLGTDTKQRYTAVQQLVPTELAQELTSLELLSESVSAAMEEKDRDLKRARTVRSDYVRDVDAVTAWIQRAELRVQDRSAEPQVLRDHLQQVQAEIGPTEDRLERLSRNARTILEHTQDEEEKARVQATVRSLSDQLQQVRTWLHDKKQQVGDSLDAWARFMSLHQAVLAWVEEQTKFLATPLHLDSLTQARQRLHDYTTALRSSKQAGKNLSDMSRELEQIGQVTAVGDLPEKLQAAEEAKMKVETLLLERNALLQETSEEWERCERKMKDVRSWMEKTQQSLDSPQNRKRPLRDQHANREKLLADASTQKTKIALSVEKLQIHFRSGVGGNGKVTEEASQLINELDRLMNDIKEQTTTLEACLSQIDTYQHEIQQLRTQIVSVEAQLRSALSPNYSPHDRDRALHDQNACRERINALQNKITARNERVKLLAQRGTPDTDPLD</sequence>
<dbReference type="Gene3D" id="1.20.58.60">
    <property type="match status" value="13"/>
</dbReference>
<dbReference type="Pfam" id="PF00435">
    <property type="entry name" value="Spectrin"/>
    <property type="match status" value="3"/>
</dbReference>
<feature type="coiled-coil region" evidence="6">
    <location>
        <begin position="1714"/>
        <end position="1784"/>
    </location>
</feature>
<feature type="coiled-coil region" evidence="6">
    <location>
        <begin position="3028"/>
        <end position="3083"/>
    </location>
</feature>
<dbReference type="InterPro" id="IPR002017">
    <property type="entry name" value="Spectrin_repeat"/>
</dbReference>
<feature type="coiled-coil region" evidence="6">
    <location>
        <begin position="2626"/>
        <end position="2663"/>
    </location>
</feature>
<feature type="coiled-coil region" evidence="6">
    <location>
        <begin position="2002"/>
        <end position="2103"/>
    </location>
</feature>
<dbReference type="SUPFAM" id="SSF46966">
    <property type="entry name" value="Spectrin repeat"/>
    <property type="match status" value="17"/>
</dbReference>
<gene>
    <name evidence="8" type="primary">LOC113202088</name>
</gene>
<evidence type="ECO:0000313" key="8">
    <source>
        <dbReference type="RefSeq" id="XP_052120036.1"/>
    </source>
</evidence>
<dbReference type="PANTHER" id="PTHR14514">
    <property type="entry name" value="PKA ANCHORING PROTEIN"/>
    <property type="match status" value="1"/>
</dbReference>
<evidence type="ECO:0000256" key="4">
    <source>
        <dbReference type="ARBA" id="ARBA00023136"/>
    </source>
</evidence>
<evidence type="ECO:0000256" key="1">
    <source>
        <dbReference type="ARBA" id="ARBA00004126"/>
    </source>
</evidence>
<dbReference type="GO" id="GO:0005737">
    <property type="term" value="C:cytoplasm"/>
    <property type="evidence" value="ECO:0007669"/>
    <property type="project" value="UniProtKB-ARBA"/>
</dbReference>
<keyword evidence="7" id="KW-1185">Reference proteome</keyword>
<dbReference type="OrthoDB" id="6538186at2759"/>
<dbReference type="PANTHER" id="PTHR14514:SF7">
    <property type="entry name" value="KASH DOMAIN-CONTAINING PROTEIN"/>
    <property type="match status" value="1"/>
</dbReference>
<comment type="subcellular location">
    <subcellularLocation>
        <location evidence="1">Nucleus membrane</location>
    </subcellularLocation>
</comment>
<protein>
    <submittedName>
        <fullName evidence="8">Muscle-specific protein 300 kDa isoform X1</fullName>
    </submittedName>
</protein>
<dbReference type="GeneID" id="113202088"/>
<organism evidence="7 8">
    <name type="scientific">Frankliniella occidentalis</name>
    <name type="common">Western flower thrips</name>
    <name type="synonym">Euthrips occidentalis</name>
    <dbReference type="NCBI Taxonomy" id="133901"/>
    <lineage>
        <taxon>Eukaryota</taxon>
        <taxon>Metazoa</taxon>
        <taxon>Ecdysozoa</taxon>
        <taxon>Arthropoda</taxon>
        <taxon>Hexapoda</taxon>
        <taxon>Insecta</taxon>
        <taxon>Pterygota</taxon>
        <taxon>Neoptera</taxon>
        <taxon>Paraneoptera</taxon>
        <taxon>Thysanoptera</taxon>
        <taxon>Terebrantia</taxon>
        <taxon>Thripoidea</taxon>
        <taxon>Thripidae</taxon>
        <taxon>Frankliniella</taxon>
    </lineage>
</organism>
<evidence type="ECO:0000256" key="3">
    <source>
        <dbReference type="ARBA" id="ARBA00022737"/>
    </source>
</evidence>
<dbReference type="RefSeq" id="XP_052120036.1">
    <property type="nucleotide sequence ID" value="XM_052264076.1"/>
</dbReference>
<dbReference type="Proteomes" id="UP000504606">
    <property type="component" value="Unplaced"/>
</dbReference>
<dbReference type="GO" id="GO:0031965">
    <property type="term" value="C:nuclear membrane"/>
    <property type="evidence" value="ECO:0007669"/>
    <property type="project" value="UniProtKB-SubCell"/>
</dbReference>
<keyword evidence="5" id="KW-0539">Nucleus</keyword>
<dbReference type="KEGG" id="foc:113202088"/>
<keyword evidence="2" id="KW-0597">Phosphoprotein</keyword>